<reference evidence="11 12" key="1">
    <citation type="submission" date="2015-04" db="EMBL/GenBank/DDBJ databases">
        <authorList>
            <person name="Heijne W.H."/>
            <person name="Fedorova N.D."/>
            <person name="Nierman W.C."/>
            <person name="Vollebregt A.W."/>
            <person name="Zhao Z."/>
            <person name="Wu L."/>
            <person name="Kumar M."/>
            <person name="Stam H."/>
            <person name="van den Berg M.A."/>
            <person name="Pel H.J."/>
        </authorList>
    </citation>
    <scope>NUCLEOTIDE SEQUENCE [LARGE SCALE GENOMIC DNA]</scope>
    <source>
        <strain evidence="11 12">CBS 393.64</strain>
    </source>
</reference>
<gene>
    <name evidence="11" type="ORF">T310_0495</name>
</gene>
<evidence type="ECO:0000256" key="9">
    <source>
        <dbReference type="SAM" id="MobiDB-lite"/>
    </source>
</evidence>
<accession>A0A0F4Z5U4</accession>
<sequence>MGCNSSRQAEETPVSSVVVKMTDTRRPSASAQLAQSLGNWPEYIVTTSIHGSERMGDRNLDNTAINHPSAHNGTTESRAHDPENSVANPEDEYETNHNTNSVVTSPAHPPTSPPDVKCSYCCETIDRKKGKVLRPCKSCSMPICNSCIRKLFVDAYKNEANMPPRCCVPIPVTYARLVLSAEEVTLFKEKYEEWSTPNRVYCPIPTCSAFIPYRLFPTSAVKDRIPAQKGANLNQTVPTGLQTPPPTPPLSAPEVAPSIPCPKCAVLICCSCKQLAHPGTPCSETPDIDPEIADLLQRWGIKRCPKCRAAVRRMYGCSHIQCRCGAQWCWWCTGPIRVCRARPCPAEQEAAAFEEEINAAADERYEREMEGNSDADTESETSVVLEQGAPAPEPLINLDAGWHWEDAREDFGSEPSIDDLDPFNCNHMWDSVEEGEIDEEIDYECGRCWRKLVPYPSGHMYLGIRELLETGSFTGYEALQKPQMATSDSFINLCRRCGIILCGNCRELDSHQHGQ</sequence>
<dbReference type="GO" id="GO:0061630">
    <property type="term" value="F:ubiquitin protein ligase activity"/>
    <property type="evidence" value="ECO:0007669"/>
    <property type="project" value="UniProtKB-EC"/>
</dbReference>
<evidence type="ECO:0000256" key="6">
    <source>
        <dbReference type="ARBA" id="ARBA00022771"/>
    </source>
</evidence>
<evidence type="ECO:0000313" key="12">
    <source>
        <dbReference type="Proteomes" id="UP000053958"/>
    </source>
</evidence>
<dbReference type="GO" id="GO:0016567">
    <property type="term" value="P:protein ubiquitination"/>
    <property type="evidence" value="ECO:0007669"/>
    <property type="project" value="InterPro"/>
</dbReference>
<dbReference type="EC" id="2.3.2.31" evidence="2"/>
<evidence type="ECO:0000313" key="11">
    <source>
        <dbReference type="EMBL" id="KKA25471.1"/>
    </source>
</evidence>
<evidence type="ECO:0000256" key="7">
    <source>
        <dbReference type="ARBA" id="ARBA00022786"/>
    </source>
</evidence>
<keyword evidence="7" id="KW-0833">Ubl conjugation pathway</keyword>
<evidence type="ECO:0000256" key="1">
    <source>
        <dbReference type="ARBA" id="ARBA00001798"/>
    </source>
</evidence>
<organism evidence="11 12">
    <name type="scientific">Rasamsonia emersonii (strain ATCC 16479 / CBS 393.64 / IMI 116815)</name>
    <dbReference type="NCBI Taxonomy" id="1408163"/>
    <lineage>
        <taxon>Eukaryota</taxon>
        <taxon>Fungi</taxon>
        <taxon>Dikarya</taxon>
        <taxon>Ascomycota</taxon>
        <taxon>Pezizomycotina</taxon>
        <taxon>Eurotiomycetes</taxon>
        <taxon>Eurotiomycetidae</taxon>
        <taxon>Eurotiales</taxon>
        <taxon>Trichocomaceae</taxon>
        <taxon>Rasamsonia</taxon>
    </lineage>
</organism>
<keyword evidence="6" id="KW-0863">Zinc-finger</keyword>
<protein>
    <recommendedName>
        <fullName evidence="2">RBR-type E3 ubiquitin transferase</fullName>
        <ecNumber evidence="2">2.3.2.31</ecNumber>
    </recommendedName>
</protein>
<keyword evidence="4" id="KW-0479">Metal-binding</keyword>
<dbReference type="RefSeq" id="XP_013332083.1">
    <property type="nucleotide sequence ID" value="XM_013476629.1"/>
</dbReference>
<evidence type="ECO:0000256" key="2">
    <source>
        <dbReference type="ARBA" id="ARBA00012251"/>
    </source>
</evidence>
<evidence type="ECO:0000256" key="5">
    <source>
        <dbReference type="ARBA" id="ARBA00022737"/>
    </source>
</evidence>
<evidence type="ECO:0000259" key="10">
    <source>
        <dbReference type="PROSITE" id="PS51873"/>
    </source>
</evidence>
<feature type="compositionally biased region" description="Polar residues" evidence="9">
    <location>
        <begin position="61"/>
        <end position="76"/>
    </location>
</feature>
<dbReference type="PANTHER" id="PTHR11685">
    <property type="entry name" value="RBR FAMILY RING FINGER AND IBR DOMAIN-CONTAINING"/>
    <property type="match status" value="1"/>
</dbReference>
<dbReference type="InterPro" id="IPR044066">
    <property type="entry name" value="TRIAD_supradom"/>
</dbReference>
<dbReference type="PROSITE" id="PS51873">
    <property type="entry name" value="TRIAD"/>
    <property type="match status" value="1"/>
</dbReference>
<name>A0A0F4Z5U4_RASE3</name>
<keyword evidence="5" id="KW-0677">Repeat</keyword>
<evidence type="ECO:0000256" key="8">
    <source>
        <dbReference type="ARBA" id="ARBA00022833"/>
    </source>
</evidence>
<dbReference type="InterPro" id="IPR031127">
    <property type="entry name" value="E3_UB_ligase_RBR"/>
</dbReference>
<feature type="region of interest" description="Disordered" evidence="9">
    <location>
        <begin position="54"/>
        <end position="115"/>
    </location>
</feature>
<comment type="caution">
    <text evidence="11">The sequence shown here is derived from an EMBL/GenBank/DDBJ whole genome shotgun (WGS) entry which is preliminary data.</text>
</comment>
<dbReference type="Pfam" id="PF01485">
    <property type="entry name" value="IBR"/>
    <property type="match status" value="1"/>
</dbReference>
<dbReference type="STRING" id="1408163.A0A0F4Z5U4"/>
<comment type="catalytic activity">
    <reaction evidence="1">
        <text>[E2 ubiquitin-conjugating enzyme]-S-ubiquitinyl-L-cysteine + [acceptor protein]-L-lysine = [E2 ubiquitin-conjugating enzyme]-L-cysteine + [acceptor protein]-N(6)-ubiquitinyl-L-lysine.</text>
        <dbReference type="EC" id="2.3.2.31"/>
    </reaction>
</comment>
<dbReference type="Proteomes" id="UP000053958">
    <property type="component" value="Unassembled WGS sequence"/>
</dbReference>
<feature type="domain" description="RING-type" evidence="10">
    <location>
        <begin position="114"/>
        <end position="348"/>
    </location>
</feature>
<dbReference type="Gene3D" id="1.20.120.1750">
    <property type="match status" value="1"/>
</dbReference>
<keyword evidence="3" id="KW-0808">Transferase</keyword>
<keyword evidence="12" id="KW-1185">Reference proteome</keyword>
<dbReference type="GO" id="GO:0008270">
    <property type="term" value="F:zinc ion binding"/>
    <property type="evidence" value="ECO:0007669"/>
    <property type="project" value="UniProtKB-KW"/>
</dbReference>
<evidence type="ECO:0000256" key="3">
    <source>
        <dbReference type="ARBA" id="ARBA00022679"/>
    </source>
</evidence>
<dbReference type="GeneID" id="25312549"/>
<dbReference type="InterPro" id="IPR002867">
    <property type="entry name" value="IBR_dom"/>
</dbReference>
<dbReference type="AlphaFoldDB" id="A0A0F4Z5U4"/>
<dbReference type="OrthoDB" id="10009520at2759"/>
<evidence type="ECO:0000256" key="4">
    <source>
        <dbReference type="ARBA" id="ARBA00022723"/>
    </source>
</evidence>
<dbReference type="EMBL" id="LASV01000020">
    <property type="protein sequence ID" value="KKA25471.1"/>
    <property type="molecule type" value="Genomic_DNA"/>
</dbReference>
<keyword evidence="8" id="KW-0862">Zinc</keyword>
<dbReference type="SUPFAM" id="SSF57850">
    <property type="entry name" value="RING/U-box"/>
    <property type="match status" value="1"/>
</dbReference>
<proteinExistence type="predicted"/>